<keyword evidence="3" id="KW-1185">Reference proteome</keyword>
<protein>
    <submittedName>
        <fullName evidence="2">Filamentous hemagglutinin</fullName>
    </submittedName>
</protein>
<sequence>MEGKDLDHNSPSLIDKQAGAAKVKKITGGDGIERTKVELPGSVNGKDGNFEGGEKGTDLF</sequence>
<gene>
    <name evidence="2" type="ORF">SAMN05216210_0195</name>
</gene>
<feature type="compositionally biased region" description="Basic and acidic residues" evidence="1">
    <location>
        <begin position="48"/>
        <end position="60"/>
    </location>
</feature>
<proteinExistence type="predicted"/>
<feature type="region of interest" description="Disordered" evidence="1">
    <location>
        <begin position="1"/>
        <end position="60"/>
    </location>
</feature>
<evidence type="ECO:0000313" key="2">
    <source>
        <dbReference type="EMBL" id="SDT88710.1"/>
    </source>
</evidence>
<evidence type="ECO:0000256" key="1">
    <source>
        <dbReference type="SAM" id="MobiDB-lite"/>
    </source>
</evidence>
<evidence type="ECO:0000313" key="3">
    <source>
        <dbReference type="Proteomes" id="UP000243924"/>
    </source>
</evidence>
<dbReference type="OrthoDB" id="9815414at2"/>
<dbReference type="EMBL" id="LT629787">
    <property type="protein sequence ID" value="SDT88710.1"/>
    <property type="molecule type" value="Genomic_DNA"/>
</dbReference>
<dbReference type="AlphaFoldDB" id="A0A1H2E0M5"/>
<organism evidence="2 3">
    <name type="scientific">Halopseudomonas salegens</name>
    <dbReference type="NCBI Taxonomy" id="1434072"/>
    <lineage>
        <taxon>Bacteria</taxon>
        <taxon>Pseudomonadati</taxon>
        <taxon>Pseudomonadota</taxon>
        <taxon>Gammaproteobacteria</taxon>
        <taxon>Pseudomonadales</taxon>
        <taxon>Pseudomonadaceae</taxon>
        <taxon>Halopseudomonas</taxon>
    </lineage>
</organism>
<reference evidence="3" key="1">
    <citation type="submission" date="2016-10" db="EMBL/GenBank/DDBJ databases">
        <authorList>
            <person name="Varghese N."/>
            <person name="Submissions S."/>
        </authorList>
    </citation>
    <scope>NUCLEOTIDE SEQUENCE [LARGE SCALE GENOMIC DNA]</scope>
    <source>
        <strain evidence="3">CECT 8338</strain>
    </source>
</reference>
<name>A0A1H2E0M5_9GAMM</name>
<dbReference type="Proteomes" id="UP000243924">
    <property type="component" value="Chromosome I"/>
</dbReference>
<accession>A0A1H2E0M5</accession>
<dbReference type="STRING" id="1434072.SAMN05216210_0195"/>
<dbReference type="RefSeq" id="WP_092383261.1">
    <property type="nucleotide sequence ID" value="NZ_LT629787.1"/>
</dbReference>